<dbReference type="PROSITE" id="PS50075">
    <property type="entry name" value="CARRIER"/>
    <property type="match status" value="1"/>
</dbReference>
<gene>
    <name evidence="2" type="ORF">FSP39_002960</name>
</gene>
<protein>
    <recommendedName>
        <fullName evidence="1">Carrier domain-containing protein</fullName>
    </recommendedName>
</protein>
<dbReference type="InterPro" id="IPR045851">
    <property type="entry name" value="AMP-bd_C_sf"/>
</dbReference>
<evidence type="ECO:0000259" key="1">
    <source>
        <dbReference type="PROSITE" id="PS50075"/>
    </source>
</evidence>
<dbReference type="EMBL" id="VSWD01000009">
    <property type="protein sequence ID" value="KAK3092451.1"/>
    <property type="molecule type" value="Genomic_DNA"/>
</dbReference>
<reference evidence="2" key="1">
    <citation type="submission" date="2019-08" db="EMBL/GenBank/DDBJ databases">
        <title>The improved chromosome-level genome for the pearl oyster Pinctada fucata martensii using PacBio sequencing and Hi-C.</title>
        <authorList>
            <person name="Zheng Z."/>
        </authorList>
    </citation>
    <scope>NUCLEOTIDE SEQUENCE</scope>
    <source>
        <strain evidence="2">ZZ-2019</strain>
        <tissue evidence="2">Adductor muscle</tissue>
    </source>
</reference>
<dbReference type="Gene3D" id="3.30.300.30">
    <property type="match status" value="1"/>
</dbReference>
<dbReference type="PANTHER" id="PTHR45527">
    <property type="entry name" value="NONRIBOSOMAL PEPTIDE SYNTHETASE"/>
    <property type="match status" value="1"/>
</dbReference>
<dbReference type="SUPFAM" id="SSF47336">
    <property type="entry name" value="ACP-like"/>
    <property type="match status" value="1"/>
</dbReference>
<dbReference type="Proteomes" id="UP001186944">
    <property type="component" value="Unassembled WGS sequence"/>
</dbReference>
<proteinExistence type="predicted"/>
<feature type="domain" description="Carrier" evidence="1">
    <location>
        <begin position="423"/>
        <end position="498"/>
    </location>
</feature>
<sequence>MIHNVDISEDIVDLLCTTDIKAIDMRKPFSHRNGRCKIRRALNDPIFSDVAYAIRTSGSTGRPKLCKITHIGLNVLSKAWVNACNLCHGARILQWAPLSFDVSIGDLVRALVSVQGTLVICPDDRKLDIPYIHSMIRRHEITNVEFTPHFALRVVENDNSKMLDSLKCLVVGSDIAHQNLFQNIKSKLRHDQILANSYGMTEATIDSTYFESKEIPRTRSGTVPIGKPLPGVGALILDSVTGLRCPVGTIGELYLYGDTIASGDVVCDEVKIDDQMTIKALRTKDQSCWLPSGDIEFYGRLDDVVKIRGFRVSLTEIENKILSCVQTAKEVSVLVIKDHTVNHGKDFLVAYVVPEPYNAVVDRGIICKALEGDLPYYMIPDLVCQIESIPMTLNGKVNKKGLPSLKEVLQRTKCNSATTSEKDVKCTQIQKLFAKALGLDDYTNISRTDTFMNQGGHSLVLLCFHGLIVQNTPYKITIKDILHHPTIDTLENYLQRMT</sequence>
<dbReference type="GO" id="GO:0044550">
    <property type="term" value="P:secondary metabolite biosynthetic process"/>
    <property type="evidence" value="ECO:0007669"/>
    <property type="project" value="TreeGrafter"/>
</dbReference>
<dbReference type="Gene3D" id="1.10.1200.10">
    <property type="entry name" value="ACP-like"/>
    <property type="match status" value="1"/>
</dbReference>
<dbReference type="PANTHER" id="PTHR45527:SF1">
    <property type="entry name" value="FATTY ACID SYNTHASE"/>
    <property type="match status" value="1"/>
</dbReference>
<accession>A0AA88XY11</accession>
<dbReference type="InterPro" id="IPR009081">
    <property type="entry name" value="PP-bd_ACP"/>
</dbReference>
<comment type="caution">
    <text evidence="2">The sequence shown here is derived from an EMBL/GenBank/DDBJ whole genome shotgun (WGS) entry which is preliminary data.</text>
</comment>
<evidence type="ECO:0000313" key="3">
    <source>
        <dbReference type="Proteomes" id="UP001186944"/>
    </source>
</evidence>
<organism evidence="2 3">
    <name type="scientific">Pinctada imbricata</name>
    <name type="common">Atlantic pearl-oyster</name>
    <name type="synonym">Pinctada martensii</name>
    <dbReference type="NCBI Taxonomy" id="66713"/>
    <lineage>
        <taxon>Eukaryota</taxon>
        <taxon>Metazoa</taxon>
        <taxon>Spiralia</taxon>
        <taxon>Lophotrochozoa</taxon>
        <taxon>Mollusca</taxon>
        <taxon>Bivalvia</taxon>
        <taxon>Autobranchia</taxon>
        <taxon>Pteriomorphia</taxon>
        <taxon>Pterioida</taxon>
        <taxon>Pterioidea</taxon>
        <taxon>Pteriidae</taxon>
        <taxon>Pinctada</taxon>
    </lineage>
</organism>
<name>A0AA88XY11_PINIB</name>
<evidence type="ECO:0000313" key="2">
    <source>
        <dbReference type="EMBL" id="KAK3092451.1"/>
    </source>
</evidence>
<dbReference type="Gene3D" id="3.40.50.12780">
    <property type="entry name" value="N-terminal domain of ligase-like"/>
    <property type="match status" value="1"/>
</dbReference>
<dbReference type="GO" id="GO:0031177">
    <property type="term" value="F:phosphopantetheine binding"/>
    <property type="evidence" value="ECO:0007669"/>
    <property type="project" value="TreeGrafter"/>
</dbReference>
<dbReference type="InterPro" id="IPR042099">
    <property type="entry name" value="ANL_N_sf"/>
</dbReference>
<dbReference type="Pfam" id="PF00550">
    <property type="entry name" value="PP-binding"/>
    <property type="match status" value="1"/>
</dbReference>
<keyword evidence="3" id="KW-1185">Reference proteome</keyword>
<dbReference type="InterPro" id="IPR000873">
    <property type="entry name" value="AMP-dep_synth/lig_dom"/>
</dbReference>
<dbReference type="AlphaFoldDB" id="A0AA88XY11"/>
<dbReference type="Pfam" id="PF00501">
    <property type="entry name" value="AMP-binding"/>
    <property type="match status" value="1"/>
</dbReference>
<dbReference type="GO" id="GO:0043041">
    <property type="term" value="P:amino acid activation for nonribosomal peptide biosynthetic process"/>
    <property type="evidence" value="ECO:0007669"/>
    <property type="project" value="TreeGrafter"/>
</dbReference>
<dbReference type="SUPFAM" id="SSF56801">
    <property type="entry name" value="Acetyl-CoA synthetase-like"/>
    <property type="match status" value="1"/>
</dbReference>
<dbReference type="InterPro" id="IPR036736">
    <property type="entry name" value="ACP-like_sf"/>
</dbReference>
<dbReference type="GO" id="GO:0005737">
    <property type="term" value="C:cytoplasm"/>
    <property type="evidence" value="ECO:0007669"/>
    <property type="project" value="TreeGrafter"/>
</dbReference>